<keyword evidence="2" id="KW-1185">Reference proteome</keyword>
<comment type="caution">
    <text evidence="1">The sequence shown here is derived from an EMBL/GenBank/DDBJ whole genome shotgun (WGS) entry which is preliminary data.</text>
</comment>
<reference evidence="1 2" key="1">
    <citation type="submission" date="2018-06" db="EMBL/GenBank/DDBJ databases">
        <title>Genomic Encyclopedia of Type Strains, Phase I: the one thousand microbial genomes (KMG-I) project.</title>
        <authorList>
            <person name="Kyrpides N."/>
        </authorList>
    </citation>
    <scope>NUCLEOTIDE SEQUENCE [LARGE SCALE GENOMIC DNA]</scope>
    <source>
        <strain evidence="1 2">DSM 19573</strain>
    </source>
</reference>
<accession>A0A318XHI3</accession>
<organism evidence="1 2">
    <name type="scientific">Ruminiclostridium sufflavum DSM 19573</name>
    <dbReference type="NCBI Taxonomy" id="1121337"/>
    <lineage>
        <taxon>Bacteria</taxon>
        <taxon>Bacillati</taxon>
        <taxon>Bacillota</taxon>
        <taxon>Clostridia</taxon>
        <taxon>Eubacteriales</taxon>
        <taxon>Oscillospiraceae</taxon>
        <taxon>Ruminiclostridium</taxon>
    </lineage>
</organism>
<evidence type="ECO:0000313" key="1">
    <source>
        <dbReference type="EMBL" id="PYG84321.1"/>
    </source>
</evidence>
<protein>
    <submittedName>
        <fullName evidence="1">Uncharacterized protein</fullName>
    </submittedName>
</protein>
<name>A0A318XHI3_9FIRM</name>
<dbReference type="Proteomes" id="UP000248132">
    <property type="component" value="Unassembled WGS sequence"/>
</dbReference>
<gene>
    <name evidence="1" type="ORF">LY28_03635</name>
</gene>
<dbReference type="RefSeq" id="WP_110463579.1">
    <property type="nucleotide sequence ID" value="NZ_QKMR01000033.1"/>
</dbReference>
<proteinExistence type="predicted"/>
<dbReference type="EMBL" id="QKMR01000033">
    <property type="protein sequence ID" value="PYG84321.1"/>
    <property type="molecule type" value="Genomic_DNA"/>
</dbReference>
<dbReference type="AlphaFoldDB" id="A0A318XHI3"/>
<evidence type="ECO:0000313" key="2">
    <source>
        <dbReference type="Proteomes" id="UP000248132"/>
    </source>
</evidence>
<sequence>MFKIRRADGYPFETMVYGVKEVPDEKKDYRLKFLIYHKEEWDWVYAKDFIPISEASKIQRSNPS</sequence>